<comment type="caution">
    <text evidence="1">The sequence shown here is derived from an EMBL/GenBank/DDBJ whole genome shotgun (WGS) entry which is preliminary data.</text>
</comment>
<gene>
    <name evidence="1" type="ORF">PG2017B_0743</name>
</gene>
<reference evidence="1 2" key="1">
    <citation type="submission" date="2018-12" db="EMBL/GenBank/DDBJ databases">
        <title>Unveiling genomic diversity among members of the Bifidobacterium pseudolongum species, a widely distributed gut commensal of the animal kingdom.</title>
        <authorList>
            <person name="Lugli G.A."/>
            <person name="Duranti S."/>
            <person name="Albert K."/>
            <person name="Mancabelli L."/>
            <person name="Napoli S."/>
            <person name="Viappiani A."/>
            <person name="Anzalone R."/>
            <person name="Longhi G."/>
            <person name="Milani C."/>
            <person name="Turroni F."/>
            <person name="Alessandri G."/>
            <person name="Sela D.A."/>
            <person name="Van Sinderen D."/>
            <person name="Ventura M."/>
        </authorList>
    </citation>
    <scope>NUCLEOTIDE SEQUENCE [LARGE SCALE GENOMIC DNA]</scope>
    <source>
        <strain evidence="1 2">2017B</strain>
    </source>
</reference>
<name>A0A4V1Y426_9BIFI</name>
<dbReference type="AlphaFoldDB" id="A0A4V1Y426"/>
<sequence>MSDTQPMMGVCKQCGALRHLHAKCMCHRCYLAWWRRHRQGTCPQCGQQGLIYKATGQCESCYKRVWYQQHKRQGECRECGRMMRMHRKDLCATRYRKSISAYGKCAQCGEQKLLPFDHKTVCDACSSRSFRNQTIQRKVLQ</sequence>
<dbReference type="Proteomes" id="UP000291920">
    <property type="component" value="Unassembled WGS sequence"/>
</dbReference>
<evidence type="ECO:0000313" key="1">
    <source>
        <dbReference type="EMBL" id="RYQ30933.1"/>
    </source>
</evidence>
<protein>
    <submittedName>
        <fullName evidence="1">Uncharacterized protein</fullName>
    </submittedName>
</protein>
<proteinExistence type="predicted"/>
<organism evidence="1 2">
    <name type="scientific">Bifidobacterium pseudolongum subsp. globosum</name>
    <dbReference type="NCBI Taxonomy" id="1690"/>
    <lineage>
        <taxon>Bacteria</taxon>
        <taxon>Bacillati</taxon>
        <taxon>Actinomycetota</taxon>
        <taxon>Actinomycetes</taxon>
        <taxon>Bifidobacteriales</taxon>
        <taxon>Bifidobacteriaceae</taxon>
        <taxon>Bifidobacterium</taxon>
    </lineage>
</organism>
<evidence type="ECO:0000313" key="2">
    <source>
        <dbReference type="Proteomes" id="UP000291920"/>
    </source>
</evidence>
<accession>A0A4V1Y426</accession>
<dbReference type="EMBL" id="RYUT01000002">
    <property type="protein sequence ID" value="RYQ30933.1"/>
    <property type="molecule type" value="Genomic_DNA"/>
</dbReference>